<feature type="region of interest" description="Disordered" evidence="6">
    <location>
        <begin position="1"/>
        <end position="31"/>
    </location>
</feature>
<evidence type="ECO:0000313" key="7">
    <source>
        <dbReference type="EnsemblPlants" id="LPERR01G06100.1"/>
    </source>
</evidence>
<dbReference type="STRING" id="77586.A0A0D9UY01"/>
<keyword evidence="8" id="KW-1185">Reference proteome</keyword>
<keyword evidence="3" id="KW-0808">Transferase</keyword>
<dbReference type="EnsemblPlants" id="LPERR01G06100.1">
    <property type="protein sequence ID" value="LPERR01G06100.1"/>
    <property type="gene ID" value="LPERR01G06100"/>
</dbReference>
<proteinExistence type="predicted"/>
<sequence>MNGGDRNSPTSSSSSSPGKTPRGGADHYSPLASKSPRSFLLPAPGSAVAAVVESRWALPAAIAAFLFLAVTLTVTSSSNLSVAESLSAFFPASHAAGLADPHAGQNASSPPPPPPGAGVARLAYLVSGSKGDLDKLWRTLHALYHPRNLYVVHLDREAPVAERLELAARVANSSVFRRVGNVEVIRRANMVTYRGPTMVANTLHACAVLLRRSRDWDWFINLSASDYPLMTQDDILHVFSSIPRNTNFIDHTGNLGWKEGQRARPLIMDPGLYASHKQDIFYVSTHRDLPTAFKLFTGSAWVGLTRDFAEYVVWGWDNLPRVLLMYYTNFVSSPEGYFQTVLCNAPRFVPTAANHDLHHIQWDTPPSQHPHTLNLDDFPAMVRSGAPFARKFRGGHPLLDLVDGELLGGRGNVTGEMFVRGGWCVGEGGGCDVIGDDWVLRPGIGAERLGKLMDRIVRSEAFANSQCK</sequence>
<comment type="subcellular location">
    <subcellularLocation>
        <location evidence="1">Membrane</location>
        <topology evidence="1">Single-pass type II membrane protein</topology>
    </subcellularLocation>
</comment>
<reference evidence="7 8" key="1">
    <citation type="submission" date="2012-08" db="EMBL/GenBank/DDBJ databases">
        <title>Oryza genome evolution.</title>
        <authorList>
            <person name="Wing R.A."/>
        </authorList>
    </citation>
    <scope>NUCLEOTIDE SEQUENCE</scope>
</reference>
<evidence type="ECO:0000256" key="2">
    <source>
        <dbReference type="ARBA" id="ARBA00022676"/>
    </source>
</evidence>
<dbReference type="InterPro" id="IPR044610">
    <property type="entry name" value="GLCAT14A/B/C"/>
</dbReference>
<evidence type="ECO:0000256" key="6">
    <source>
        <dbReference type="SAM" id="MobiDB-lite"/>
    </source>
</evidence>
<dbReference type="GO" id="GO:0016020">
    <property type="term" value="C:membrane"/>
    <property type="evidence" value="ECO:0007669"/>
    <property type="project" value="UniProtKB-SubCell"/>
</dbReference>
<evidence type="ECO:0000256" key="5">
    <source>
        <dbReference type="ARBA" id="ARBA00023180"/>
    </source>
</evidence>
<dbReference type="Pfam" id="PF02485">
    <property type="entry name" value="Branch"/>
    <property type="match status" value="1"/>
</dbReference>
<dbReference type="GO" id="GO:0015020">
    <property type="term" value="F:glucuronosyltransferase activity"/>
    <property type="evidence" value="ECO:0007669"/>
    <property type="project" value="InterPro"/>
</dbReference>
<evidence type="ECO:0000256" key="4">
    <source>
        <dbReference type="ARBA" id="ARBA00023136"/>
    </source>
</evidence>
<keyword evidence="4" id="KW-0472">Membrane</keyword>
<reference evidence="8" key="2">
    <citation type="submission" date="2013-12" db="EMBL/GenBank/DDBJ databases">
        <authorList>
            <person name="Yu Y."/>
            <person name="Lee S."/>
            <person name="de Baynast K."/>
            <person name="Wissotski M."/>
            <person name="Liu L."/>
            <person name="Talag J."/>
            <person name="Goicoechea J."/>
            <person name="Angelova A."/>
            <person name="Jetty R."/>
            <person name="Kudrna D."/>
            <person name="Golser W."/>
            <person name="Rivera L."/>
            <person name="Zhang J."/>
            <person name="Wing R."/>
        </authorList>
    </citation>
    <scope>NUCLEOTIDE SEQUENCE</scope>
</reference>
<keyword evidence="5" id="KW-0325">Glycoprotein</keyword>
<accession>A0A0D9UY01</accession>
<dbReference type="eggNOG" id="KOG0799">
    <property type="taxonomic scope" value="Eukaryota"/>
</dbReference>
<dbReference type="InterPro" id="IPR003406">
    <property type="entry name" value="Glyco_trans_14"/>
</dbReference>
<evidence type="ECO:0000256" key="3">
    <source>
        <dbReference type="ARBA" id="ARBA00022679"/>
    </source>
</evidence>
<keyword evidence="2" id="KW-0328">Glycosyltransferase</keyword>
<dbReference type="AlphaFoldDB" id="A0A0D9UY01"/>
<evidence type="ECO:0000313" key="8">
    <source>
        <dbReference type="Proteomes" id="UP000032180"/>
    </source>
</evidence>
<feature type="compositionally biased region" description="Low complexity" evidence="6">
    <location>
        <begin position="8"/>
        <end position="17"/>
    </location>
</feature>
<dbReference type="HOGENOM" id="CLU_034994_0_0_1"/>
<reference evidence="7" key="3">
    <citation type="submission" date="2015-04" db="UniProtKB">
        <authorList>
            <consortium name="EnsemblPlants"/>
        </authorList>
    </citation>
    <scope>IDENTIFICATION</scope>
</reference>
<dbReference type="Proteomes" id="UP000032180">
    <property type="component" value="Chromosome 1"/>
</dbReference>
<dbReference type="Gramene" id="LPERR01G06100.1">
    <property type="protein sequence ID" value="LPERR01G06100.1"/>
    <property type="gene ID" value="LPERR01G06100"/>
</dbReference>
<evidence type="ECO:0008006" key="9">
    <source>
        <dbReference type="Google" id="ProtNLM"/>
    </source>
</evidence>
<dbReference type="PANTHER" id="PTHR45719:SF7">
    <property type="entry name" value="OS01G0201100 PROTEIN"/>
    <property type="match status" value="1"/>
</dbReference>
<dbReference type="PANTHER" id="PTHR45719">
    <property type="entry name" value="GLYCOSYLTRANSFERASE"/>
    <property type="match status" value="1"/>
</dbReference>
<evidence type="ECO:0000256" key="1">
    <source>
        <dbReference type="ARBA" id="ARBA00004606"/>
    </source>
</evidence>
<name>A0A0D9UY01_9ORYZ</name>
<protein>
    <recommendedName>
        <fullName evidence="9">Glycosyltransferase family 14 protein</fullName>
    </recommendedName>
</protein>
<organism evidence="7 8">
    <name type="scientific">Leersia perrieri</name>
    <dbReference type="NCBI Taxonomy" id="77586"/>
    <lineage>
        <taxon>Eukaryota</taxon>
        <taxon>Viridiplantae</taxon>
        <taxon>Streptophyta</taxon>
        <taxon>Embryophyta</taxon>
        <taxon>Tracheophyta</taxon>
        <taxon>Spermatophyta</taxon>
        <taxon>Magnoliopsida</taxon>
        <taxon>Liliopsida</taxon>
        <taxon>Poales</taxon>
        <taxon>Poaceae</taxon>
        <taxon>BOP clade</taxon>
        <taxon>Oryzoideae</taxon>
        <taxon>Oryzeae</taxon>
        <taxon>Oryzinae</taxon>
        <taxon>Leersia</taxon>
    </lineage>
</organism>